<dbReference type="Gene3D" id="1.10.150.50">
    <property type="entry name" value="Transcription Factor, Ets-1"/>
    <property type="match status" value="1"/>
</dbReference>
<dbReference type="Proteomes" id="UP000663879">
    <property type="component" value="Unassembled WGS sequence"/>
</dbReference>
<evidence type="ECO:0000313" key="2">
    <source>
        <dbReference type="Proteomes" id="UP000663879"/>
    </source>
</evidence>
<organism evidence="1 2">
    <name type="scientific">Brachionus calyciflorus</name>
    <dbReference type="NCBI Taxonomy" id="104777"/>
    <lineage>
        <taxon>Eukaryota</taxon>
        <taxon>Metazoa</taxon>
        <taxon>Spiralia</taxon>
        <taxon>Gnathifera</taxon>
        <taxon>Rotifera</taxon>
        <taxon>Eurotatoria</taxon>
        <taxon>Monogononta</taxon>
        <taxon>Pseudotrocha</taxon>
        <taxon>Ploima</taxon>
        <taxon>Brachionidae</taxon>
        <taxon>Brachionus</taxon>
    </lineage>
</organism>
<reference evidence="1" key="1">
    <citation type="submission" date="2021-02" db="EMBL/GenBank/DDBJ databases">
        <authorList>
            <person name="Nowell W R."/>
        </authorList>
    </citation>
    <scope>NUCLEOTIDE SEQUENCE</scope>
    <source>
        <strain evidence="1">Ploen Becks lab</strain>
    </source>
</reference>
<protein>
    <submittedName>
        <fullName evidence="1">Uncharacterized protein</fullName>
    </submittedName>
</protein>
<dbReference type="AlphaFoldDB" id="A0A813PGU2"/>
<name>A0A813PGU2_9BILA</name>
<keyword evidence="2" id="KW-1185">Reference proteome</keyword>
<sequence>MDPKEIQLIEEYLDFKLTQTNVQLLIDDEITDYSTFRTLDDDSLRKYEIFKKERIVKNENNTCEIENIKVFVKQLNPSANIDETKLIDQNINFDEFLKLNSKEKYEKLGFKHGTIIKILAYIDEMNKK</sequence>
<accession>A0A813PGU2</accession>
<proteinExistence type="predicted"/>
<gene>
    <name evidence="1" type="ORF">OXX778_LOCUS4068</name>
</gene>
<evidence type="ECO:0000313" key="1">
    <source>
        <dbReference type="EMBL" id="CAF0753936.1"/>
    </source>
</evidence>
<dbReference type="EMBL" id="CAJNOC010000386">
    <property type="protein sequence ID" value="CAF0753936.1"/>
    <property type="molecule type" value="Genomic_DNA"/>
</dbReference>
<comment type="caution">
    <text evidence="1">The sequence shown here is derived from an EMBL/GenBank/DDBJ whole genome shotgun (WGS) entry which is preliminary data.</text>
</comment>
<feature type="non-terminal residue" evidence="1">
    <location>
        <position position="1"/>
    </location>
</feature>
<dbReference type="InterPro" id="IPR013761">
    <property type="entry name" value="SAM/pointed_sf"/>
</dbReference>